<dbReference type="InterPro" id="IPR040676">
    <property type="entry name" value="DUF5641"/>
</dbReference>
<organism evidence="1 2">
    <name type="scientific">Phlebotomus papatasi</name>
    <name type="common">Sandfly</name>
    <dbReference type="NCBI Taxonomy" id="29031"/>
    <lineage>
        <taxon>Eukaryota</taxon>
        <taxon>Metazoa</taxon>
        <taxon>Ecdysozoa</taxon>
        <taxon>Arthropoda</taxon>
        <taxon>Hexapoda</taxon>
        <taxon>Insecta</taxon>
        <taxon>Pterygota</taxon>
        <taxon>Neoptera</taxon>
        <taxon>Endopterygota</taxon>
        <taxon>Diptera</taxon>
        <taxon>Nematocera</taxon>
        <taxon>Psychodoidea</taxon>
        <taxon>Psychodidae</taxon>
        <taxon>Phlebotomus</taxon>
        <taxon>Phlebotomus</taxon>
    </lineage>
</organism>
<dbReference type="AlphaFoldDB" id="A0A1B0CYJ8"/>
<dbReference type="VEuPathDB" id="VectorBase:PPAI000072"/>
<dbReference type="EnsemblMetazoa" id="PPAI000072-RA">
    <property type="protein sequence ID" value="PPAI000072-PA"/>
    <property type="gene ID" value="PPAI000072"/>
</dbReference>
<proteinExistence type="predicted"/>
<evidence type="ECO:0000313" key="1">
    <source>
        <dbReference type="EnsemblMetazoa" id="PPAI000072-PA"/>
    </source>
</evidence>
<dbReference type="Pfam" id="PF18701">
    <property type="entry name" value="DUF5641"/>
    <property type="match status" value="1"/>
</dbReference>
<dbReference type="VEuPathDB" id="VectorBase:PPAPM1_011405"/>
<dbReference type="EMBL" id="AJVK01001938">
    <property type="status" value="NOT_ANNOTATED_CDS"/>
    <property type="molecule type" value="Genomic_DNA"/>
</dbReference>
<dbReference type="Proteomes" id="UP000092462">
    <property type="component" value="Unassembled WGS sequence"/>
</dbReference>
<reference evidence="1" key="1">
    <citation type="submission" date="2022-08" db="UniProtKB">
        <authorList>
            <consortium name="EnsemblMetazoa"/>
        </authorList>
    </citation>
    <scope>IDENTIFICATION</scope>
    <source>
        <strain evidence="1">Israel</strain>
    </source>
</reference>
<sequence length="358" mass="41996">MTVLKWIRNDNRRFKDFVAHRLGEIEENSEVKSWRWVPTKMNVADLATRASTSDLSPESVWFRGPSFLKKDSSQWPEEKCSDSGLESDEVEIVKTIIKPKKDVKYPLPDVKRFSKWWRLLRATAQVRNIANFWLQKVRDRLNHNSVKRVLPSLTVEHIREAESEWYKEAQSEYHGLSLTDKKSRVYGLSPFYDDEGVLRMNSRLTNSEFPGKFPIILPPKHKVTRLLIMESHERHLHCGQFTDRDMILRKAWRKSQRLADMFWKRWSREYLPQLAKRSKWHDQGRQLQVGDVVLVTDENGPRNQWPLAIVIEVRPGKDGKIRTVVVQTTKGKYCCPVTKIVPLDVGADRTEGECEIFD</sequence>
<dbReference type="PANTHER" id="PTHR47331">
    <property type="entry name" value="PHD-TYPE DOMAIN-CONTAINING PROTEIN"/>
    <property type="match status" value="1"/>
</dbReference>
<name>A0A1B0CYJ8_PHLPP</name>
<accession>A0A1B0CYJ8</accession>
<evidence type="ECO:0000313" key="2">
    <source>
        <dbReference type="Proteomes" id="UP000092462"/>
    </source>
</evidence>
<keyword evidence="2" id="KW-1185">Reference proteome</keyword>
<dbReference type="VEuPathDB" id="VectorBase:PPAPM1_009992"/>
<dbReference type="PANTHER" id="PTHR47331:SF1">
    <property type="entry name" value="GAG-LIKE PROTEIN"/>
    <property type="match status" value="1"/>
</dbReference>
<protein>
    <submittedName>
        <fullName evidence="1">Uncharacterized protein</fullName>
    </submittedName>
</protein>